<dbReference type="Pfam" id="PF00437">
    <property type="entry name" value="T2SSE"/>
    <property type="match status" value="1"/>
</dbReference>
<feature type="domain" description="Bacterial type II secretion system protein E" evidence="3">
    <location>
        <begin position="84"/>
        <end position="360"/>
    </location>
</feature>
<evidence type="ECO:0000313" key="4">
    <source>
        <dbReference type="EMBL" id="MDI6451676.1"/>
    </source>
</evidence>
<name>A0AAW6U6F4_9BACT</name>
<dbReference type="PANTHER" id="PTHR30486">
    <property type="entry name" value="TWITCHING MOTILITY PROTEIN PILT"/>
    <property type="match status" value="1"/>
</dbReference>
<evidence type="ECO:0000256" key="2">
    <source>
        <dbReference type="SAM" id="MobiDB-lite"/>
    </source>
</evidence>
<dbReference type="CDD" id="cd01130">
    <property type="entry name" value="VirB11-like_ATPase"/>
    <property type="match status" value="1"/>
</dbReference>
<protein>
    <submittedName>
        <fullName evidence="4">CpaF family protein</fullName>
    </submittedName>
</protein>
<dbReference type="Proteomes" id="UP001431776">
    <property type="component" value="Unassembled WGS sequence"/>
</dbReference>
<dbReference type="InterPro" id="IPR001482">
    <property type="entry name" value="T2SS/T4SS_dom"/>
</dbReference>
<reference evidence="4" key="1">
    <citation type="submission" date="2023-05" db="EMBL/GenBank/DDBJ databases">
        <title>Anaerotaeda fermentans gen. nov., sp. nov., a novel anaerobic planctomycete of the new family within the order Sedimentisphaerales isolated from Taman Peninsula, Russia.</title>
        <authorList>
            <person name="Khomyakova M.A."/>
            <person name="Merkel A.Y."/>
            <person name="Slobodkin A.I."/>
        </authorList>
    </citation>
    <scope>NUCLEOTIDE SEQUENCE</scope>
    <source>
        <strain evidence="4">M17dextr</strain>
    </source>
</reference>
<sequence length="465" mass="52050">MFDGKNEPAQTDSGSQTLQLKAKIHRKLLQVMNLTEARRFSVHELHAQCAERVDALLREEKIPLSGPEKQQLIREVMDEVFGYGPLNDFLRDPTVSDILVNGPHKVYVERRGRLEATDATFLDDQHLMRVIRRIADHVGRRIDESTPMLDARLPDGSRVNAIVPPLALDGPAVSIRRFGTNPLDMTRLIAMDALRPEMASFVEACVQCKLNILISGGTGTGKTTFLNALSRWVPSGERLLTIEDAAELQLQREHVVRLETRPPNIEGKGEITQRDLLKNSLRMRPDRIIIGEVRGSETLDMLQAMNTGHEGSMTTVHANNPRDALRRLENMVSMAGLNYPVHAIREQISSALDVMIHLGRLAGGSRKVVQVVEITGMEGETICLHDLFHFVQKGVDVNGDAYGDFEVCGVRPHLLAKLKAHGIEMPPDMFQRRILTKPRLEPEPASGADDNVEEPEAQPKKRFWL</sequence>
<organism evidence="4 5">
    <name type="scientific">Anaerobaca lacustris</name>
    <dbReference type="NCBI Taxonomy" id="3044600"/>
    <lineage>
        <taxon>Bacteria</taxon>
        <taxon>Pseudomonadati</taxon>
        <taxon>Planctomycetota</taxon>
        <taxon>Phycisphaerae</taxon>
        <taxon>Sedimentisphaerales</taxon>
        <taxon>Anaerobacaceae</taxon>
        <taxon>Anaerobaca</taxon>
    </lineage>
</organism>
<dbReference type="InterPro" id="IPR050921">
    <property type="entry name" value="T4SS_GSP_E_ATPase"/>
</dbReference>
<dbReference type="InterPro" id="IPR027417">
    <property type="entry name" value="P-loop_NTPase"/>
</dbReference>
<comment type="similarity">
    <text evidence="1">Belongs to the GSP E family.</text>
</comment>
<proteinExistence type="inferred from homology"/>
<dbReference type="SUPFAM" id="SSF52540">
    <property type="entry name" value="P-loop containing nucleoside triphosphate hydrolases"/>
    <property type="match status" value="1"/>
</dbReference>
<dbReference type="GO" id="GO:0016887">
    <property type="term" value="F:ATP hydrolysis activity"/>
    <property type="evidence" value="ECO:0007669"/>
    <property type="project" value="InterPro"/>
</dbReference>
<keyword evidence="5" id="KW-1185">Reference proteome</keyword>
<dbReference type="EMBL" id="JASCXX010000046">
    <property type="protein sequence ID" value="MDI6451676.1"/>
    <property type="molecule type" value="Genomic_DNA"/>
</dbReference>
<dbReference type="AlphaFoldDB" id="A0AAW6U6F4"/>
<comment type="caution">
    <text evidence="4">The sequence shown here is derived from an EMBL/GenBank/DDBJ whole genome shotgun (WGS) entry which is preliminary data.</text>
</comment>
<feature type="region of interest" description="Disordered" evidence="2">
    <location>
        <begin position="439"/>
        <end position="465"/>
    </location>
</feature>
<evidence type="ECO:0000313" key="5">
    <source>
        <dbReference type="Proteomes" id="UP001431776"/>
    </source>
</evidence>
<evidence type="ECO:0000259" key="3">
    <source>
        <dbReference type="Pfam" id="PF00437"/>
    </source>
</evidence>
<dbReference type="Gene3D" id="3.40.50.300">
    <property type="entry name" value="P-loop containing nucleotide triphosphate hydrolases"/>
    <property type="match status" value="1"/>
</dbReference>
<evidence type="ECO:0000256" key="1">
    <source>
        <dbReference type="ARBA" id="ARBA00006611"/>
    </source>
</evidence>
<accession>A0AAW6U6F4</accession>
<dbReference type="RefSeq" id="WP_349247084.1">
    <property type="nucleotide sequence ID" value="NZ_JASCXX010000046.1"/>
</dbReference>
<dbReference type="Gene3D" id="3.30.450.380">
    <property type="match status" value="1"/>
</dbReference>
<dbReference type="PANTHER" id="PTHR30486:SF15">
    <property type="entry name" value="TYPE II_IV SECRETION SYSTEM ATPASE"/>
    <property type="match status" value="1"/>
</dbReference>
<gene>
    <name evidence="4" type="ORF">QJ522_21625</name>
</gene>